<dbReference type="OrthoDB" id="159246at2"/>
<keyword evidence="4" id="KW-1185">Reference proteome</keyword>
<dbReference type="AlphaFoldDB" id="A0A552UGF4"/>
<sequence length="256" mass="26430">MWTAIILAGERPGGDPFAASLGVAAKALIPVGGVPMLARVASTLLDCPDISRILVLAQDIDRLRAHPGTAWLADEARVEFGVSAAGIAGSVRAVAGVAAPWPVLVTTADHALLTPPMVAAFLGSAGSADVAFAVVERRVLLAAYPNNVRTWLRFRGGAWSGANLFALSGPRAFAALDLWAGVERERKSGWRLILKLGPGLLLGAVLRVLTIEAAAAQLGRRLGLTAKAVALPFAEAAIDVDKASDLALAEAIVAAR</sequence>
<evidence type="ECO:0000313" key="3">
    <source>
        <dbReference type="EMBL" id="TRW17267.1"/>
    </source>
</evidence>
<dbReference type="InterPro" id="IPR025877">
    <property type="entry name" value="MobA-like_NTP_Trfase"/>
</dbReference>
<evidence type="ECO:0000259" key="2">
    <source>
        <dbReference type="Pfam" id="PF12804"/>
    </source>
</evidence>
<dbReference type="InterPro" id="IPR029044">
    <property type="entry name" value="Nucleotide-diphossugar_trans"/>
</dbReference>
<dbReference type="Proteomes" id="UP000317894">
    <property type="component" value="Unassembled WGS sequence"/>
</dbReference>
<reference evidence="3 4" key="1">
    <citation type="submission" date="2019-07" db="EMBL/GenBank/DDBJ databases">
        <title>Novel species isolated from glacier.</title>
        <authorList>
            <person name="Liu Q."/>
            <person name="Xin Y.-H."/>
        </authorList>
    </citation>
    <scope>NUCLEOTIDE SEQUENCE [LARGE SCALE GENOMIC DNA]</scope>
    <source>
        <strain evidence="3 4">LB1R16</strain>
    </source>
</reference>
<dbReference type="Gene3D" id="3.90.550.10">
    <property type="entry name" value="Spore Coat Polysaccharide Biosynthesis Protein SpsA, Chain A"/>
    <property type="match status" value="1"/>
</dbReference>
<gene>
    <name evidence="3" type="ORF">FMM06_03515</name>
</gene>
<comment type="caution">
    <text evidence="3">The sequence shown here is derived from an EMBL/GenBank/DDBJ whole genome shotgun (WGS) entry which is preliminary data.</text>
</comment>
<name>A0A552UGF4_9SPHN</name>
<evidence type="ECO:0000256" key="1">
    <source>
        <dbReference type="ARBA" id="ARBA00022842"/>
    </source>
</evidence>
<protein>
    <submittedName>
        <fullName evidence="3">4-diphosphocytidyl-2C-methyl-D-erythritol synthase</fullName>
    </submittedName>
</protein>
<accession>A0A552UGF4</accession>
<dbReference type="GO" id="GO:0016779">
    <property type="term" value="F:nucleotidyltransferase activity"/>
    <property type="evidence" value="ECO:0007669"/>
    <property type="project" value="UniProtKB-ARBA"/>
</dbReference>
<organism evidence="3 4">
    <name type="scientific">Glacieibacterium frigidum</name>
    <dbReference type="NCBI Taxonomy" id="2593303"/>
    <lineage>
        <taxon>Bacteria</taxon>
        <taxon>Pseudomonadati</taxon>
        <taxon>Pseudomonadota</taxon>
        <taxon>Alphaproteobacteria</taxon>
        <taxon>Sphingomonadales</taxon>
        <taxon>Sphingosinicellaceae</taxon>
        <taxon>Glacieibacterium</taxon>
    </lineage>
</organism>
<dbReference type="RefSeq" id="WP_143554812.1">
    <property type="nucleotide sequence ID" value="NZ_VJWA01000001.1"/>
</dbReference>
<proteinExistence type="predicted"/>
<keyword evidence="1" id="KW-0460">Magnesium</keyword>
<dbReference type="Pfam" id="PF12804">
    <property type="entry name" value="NTP_transf_3"/>
    <property type="match status" value="1"/>
</dbReference>
<evidence type="ECO:0000313" key="4">
    <source>
        <dbReference type="Proteomes" id="UP000317894"/>
    </source>
</evidence>
<dbReference type="SUPFAM" id="SSF53448">
    <property type="entry name" value="Nucleotide-diphospho-sugar transferases"/>
    <property type="match status" value="1"/>
</dbReference>
<dbReference type="EMBL" id="VJWA01000001">
    <property type="protein sequence ID" value="TRW17267.1"/>
    <property type="molecule type" value="Genomic_DNA"/>
</dbReference>
<feature type="domain" description="MobA-like NTP transferase" evidence="2">
    <location>
        <begin position="4"/>
        <end position="139"/>
    </location>
</feature>